<dbReference type="RefSeq" id="WP_174966282.1">
    <property type="nucleotide sequence ID" value="NZ_CABPSC010000003.1"/>
</dbReference>
<dbReference type="AlphaFoldDB" id="A0A5E4T4F4"/>
<keyword evidence="3" id="KW-1185">Reference proteome</keyword>
<dbReference type="EMBL" id="CABPSC010000003">
    <property type="protein sequence ID" value="VVD83046.1"/>
    <property type="molecule type" value="Genomic_DNA"/>
</dbReference>
<evidence type="ECO:0008006" key="4">
    <source>
        <dbReference type="Google" id="ProtNLM"/>
    </source>
</evidence>
<feature type="compositionally biased region" description="Basic and acidic residues" evidence="1">
    <location>
        <begin position="145"/>
        <end position="155"/>
    </location>
</feature>
<evidence type="ECO:0000313" key="3">
    <source>
        <dbReference type="Proteomes" id="UP000367825"/>
    </source>
</evidence>
<sequence>MRDAHFDSPACDGASACEAPHANAAPDVPAAPDAVSAQLAQWRSQGADKRDPVLFHRIEALAARSRGYGGDVRRMLDERLKMLVEALARRLASAETVTQAPRETHADPSVASPLAALAAGISQRTGERAARASASRAAHAHRLAARGDREPHSARDGQAGDAPASSVAPAAARPAATAPAPVAVPITPTVISTDDAFEDLDVLEYFRETWSKLSTDGNLRQSLAQVPENAGPLNSSHLVHRALSLMHDVSPDYLRHFLRHADALSWLEDMEAAGVLGAKATARATAAVKPGRTKAR</sequence>
<accession>A0A5E4T4F4</accession>
<dbReference type="Proteomes" id="UP000367825">
    <property type="component" value="Unassembled WGS sequence"/>
</dbReference>
<gene>
    <name evidence="2" type="ORF">PNO31109_01204</name>
</gene>
<protein>
    <recommendedName>
        <fullName evidence="4">DUF2894 domain-containing protein</fullName>
    </recommendedName>
</protein>
<evidence type="ECO:0000256" key="1">
    <source>
        <dbReference type="SAM" id="MobiDB-lite"/>
    </source>
</evidence>
<reference evidence="2 3" key="1">
    <citation type="submission" date="2019-08" db="EMBL/GenBank/DDBJ databases">
        <authorList>
            <person name="Peeters C."/>
        </authorList>
    </citation>
    <scope>NUCLEOTIDE SEQUENCE [LARGE SCALE GENOMIC DNA]</scope>
    <source>
        <strain evidence="2 3">LMG 31109</strain>
    </source>
</reference>
<organism evidence="2 3">
    <name type="scientific">Pandoraea nosoerga</name>
    <dbReference type="NCBI Taxonomy" id="2508296"/>
    <lineage>
        <taxon>Bacteria</taxon>
        <taxon>Pseudomonadati</taxon>
        <taxon>Pseudomonadota</taxon>
        <taxon>Betaproteobacteria</taxon>
        <taxon>Burkholderiales</taxon>
        <taxon>Burkholderiaceae</taxon>
        <taxon>Pandoraea</taxon>
    </lineage>
</organism>
<evidence type="ECO:0000313" key="2">
    <source>
        <dbReference type="EMBL" id="VVD83046.1"/>
    </source>
</evidence>
<name>A0A5E4T4F4_9BURK</name>
<feature type="compositionally biased region" description="Low complexity" evidence="1">
    <location>
        <begin position="162"/>
        <end position="178"/>
    </location>
</feature>
<feature type="region of interest" description="Disordered" evidence="1">
    <location>
        <begin position="122"/>
        <end position="178"/>
    </location>
</feature>
<dbReference type="Pfam" id="PF11445">
    <property type="entry name" value="DUF2894"/>
    <property type="match status" value="1"/>
</dbReference>
<dbReference type="InterPro" id="IPR021549">
    <property type="entry name" value="DUF2894"/>
</dbReference>
<proteinExistence type="predicted"/>